<keyword evidence="1" id="KW-0812">Transmembrane</keyword>
<feature type="transmembrane region" description="Helical" evidence="1">
    <location>
        <begin position="246"/>
        <end position="269"/>
    </location>
</feature>
<dbReference type="Pfam" id="PF02517">
    <property type="entry name" value="Rce1-like"/>
    <property type="match status" value="1"/>
</dbReference>
<keyword evidence="4" id="KW-1185">Reference proteome</keyword>
<dbReference type="GO" id="GO:0006508">
    <property type="term" value="P:proteolysis"/>
    <property type="evidence" value="ECO:0007669"/>
    <property type="project" value="UniProtKB-KW"/>
</dbReference>
<keyword evidence="3" id="KW-0645">Protease</keyword>
<feature type="transmembrane region" description="Helical" evidence="1">
    <location>
        <begin position="145"/>
        <end position="165"/>
    </location>
</feature>
<dbReference type="RefSeq" id="WP_354193475.1">
    <property type="nucleotide sequence ID" value="NZ_JBEPML010000003.1"/>
</dbReference>
<comment type="caution">
    <text evidence="3">The sequence shown here is derived from an EMBL/GenBank/DDBJ whole genome shotgun (WGS) entry which is preliminary data.</text>
</comment>
<keyword evidence="1" id="KW-1133">Transmembrane helix</keyword>
<dbReference type="GO" id="GO:0008233">
    <property type="term" value="F:peptidase activity"/>
    <property type="evidence" value="ECO:0007669"/>
    <property type="project" value="UniProtKB-KW"/>
</dbReference>
<gene>
    <name evidence="3" type="ORF">ABID37_001383</name>
</gene>
<feature type="transmembrane region" description="Helical" evidence="1">
    <location>
        <begin position="281"/>
        <end position="302"/>
    </location>
</feature>
<evidence type="ECO:0000259" key="2">
    <source>
        <dbReference type="Pfam" id="PF02517"/>
    </source>
</evidence>
<accession>A0ABV2MWJ6</accession>
<feature type="transmembrane region" description="Helical" evidence="1">
    <location>
        <begin position="21"/>
        <end position="50"/>
    </location>
</feature>
<dbReference type="Proteomes" id="UP001549076">
    <property type="component" value="Unassembled WGS sequence"/>
</dbReference>
<organism evidence="3 4">
    <name type="scientific">Aquamicrobium terrae</name>
    <dbReference type="NCBI Taxonomy" id="1324945"/>
    <lineage>
        <taxon>Bacteria</taxon>
        <taxon>Pseudomonadati</taxon>
        <taxon>Pseudomonadota</taxon>
        <taxon>Alphaproteobacteria</taxon>
        <taxon>Hyphomicrobiales</taxon>
        <taxon>Phyllobacteriaceae</taxon>
        <taxon>Aquamicrobium</taxon>
    </lineage>
</organism>
<name>A0ABV2MWJ6_9HYPH</name>
<feature type="domain" description="CAAX prenyl protease 2/Lysostaphin resistance protein A-like" evidence="2">
    <location>
        <begin position="155"/>
        <end position="251"/>
    </location>
</feature>
<dbReference type="InterPro" id="IPR003675">
    <property type="entry name" value="Rce1/LyrA-like_dom"/>
</dbReference>
<feature type="transmembrane region" description="Helical" evidence="1">
    <location>
        <begin position="117"/>
        <end position="139"/>
    </location>
</feature>
<evidence type="ECO:0000256" key="1">
    <source>
        <dbReference type="SAM" id="Phobius"/>
    </source>
</evidence>
<feature type="transmembrane region" description="Helical" evidence="1">
    <location>
        <begin position="186"/>
        <end position="207"/>
    </location>
</feature>
<sequence>MTASSRAFDRYRRSAGEKATLPRLFVGLAVVGLAWVATTLAAIGGGAYLFALRRIDAGEPASPDLMTHFIASPGGVAAMLLSFSGIWIGLWLAMRFLHREPLSALYGPGRRLSRSGFARGFIAVLVTSMLSEVLIYLLRPELSRGAIPVETWLLLLAPVAVLTLIQTSAEEMLFRGYLMRGLAARFASPLVWFVLPVAVFTVLHWGASANPAVHLAGLLSIGAFALVLAATVWLTGNLGAAFGAHLANNLFGFVLISHQETYGVFALFLGASLEGPGWTPLHAVLLTLIGIAGSALTLVLLIHPRSPLKLEADAAAAADTARS</sequence>
<proteinExistence type="predicted"/>
<keyword evidence="1" id="KW-0472">Membrane</keyword>
<feature type="transmembrane region" description="Helical" evidence="1">
    <location>
        <begin position="213"/>
        <end position="234"/>
    </location>
</feature>
<protein>
    <submittedName>
        <fullName evidence="3">Membrane protease YdiL (CAAX protease family)</fullName>
    </submittedName>
</protein>
<feature type="transmembrane region" description="Helical" evidence="1">
    <location>
        <begin position="70"/>
        <end position="97"/>
    </location>
</feature>
<reference evidence="3 4" key="1">
    <citation type="submission" date="2024-06" db="EMBL/GenBank/DDBJ databases">
        <title>Genomic Encyclopedia of Type Strains, Phase IV (KMG-IV): sequencing the most valuable type-strain genomes for metagenomic binning, comparative biology and taxonomic classification.</title>
        <authorList>
            <person name="Goeker M."/>
        </authorList>
    </citation>
    <scope>NUCLEOTIDE SEQUENCE [LARGE SCALE GENOMIC DNA]</scope>
    <source>
        <strain evidence="3 4">DSM 27865</strain>
    </source>
</reference>
<keyword evidence="3" id="KW-0378">Hydrolase</keyword>
<evidence type="ECO:0000313" key="4">
    <source>
        <dbReference type="Proteomes" id="UP001549076"/>
    </source>
</evidence>
<dbReference type="EMBL" id="JBEPML010000003">
    <property type="protein sequence ID" value="MET3791180.1"/>
    <property type="molecule type" value="Genomic_DNA"/>
</dbReference>
<evidence type="ECO:0000313" key="3">
    <source>
        <dbReference type="EMBL" id="MET3791180.1"/>
    </source>
</evidence>